<comment type="caution">
    <text evidence="8">The sequence shown here is derived from an EMBL/GenBank/DDBJ whole genome shotgun (WGS) entry which is preliminary data.</text>
</comment>
<organism evidence="8 9">
    <name type="scientific">Segatella baroniae F0067</name>
    <dbReference type="NCBI Taxonomy" id="1115809"/>
    <lineage>
        <taxon>Bacteria</taxon>
        <taxon>Pseudomonadati</taxon>
        <taxon>Bacteroidota</taxon>
        <taxon>Bacteroidia</taxon>
        <taxon>Bacteroidales</taxon>
        <taxon>Prevotellaceae</taxon>
        <taxon>Segatella</taxon>
    </lineage>
</organism>
<keyword evidence="2" id="KW-0964">Secreted</keyword>
<dbReference type="PANTHER" id="PTHR38050">
    <property type="match status" value="1"/>
</dbReference>
<protein>
    <submittedName>
        <fullName evidence="8">Alpha/beta hydrolase family protein</fullName>
    </submittedName>
</protein>
<name>U2P9F2_9BACT</name>
<evidence type="ECO:0000256" key="7">
    <source>
        <dbReference type="ARBA" id="ARBA00023326"/>
    </source>
</evidence>
<keyword evidence="9" id="KW-1185">Reference proteome</keyword>
<evidence type="ECO:0000313" key="8">
    <source>
        <dbReference type="EMBL" id="ERK40334.1"/>
    </source>
</evidence>
<dbReference type="PANTHER" id="PTHR38050:SF2">
    <property type="entry name" value="FERULOYL ESTERASE C-RELATED"/>
    <property type="match status" value="1"/>
</dbReference>
<dbReference type="PATRIC" id="fig|1115809.3.peg.301"/>
<keyword evidence="6" id="KW-0119">Carbohydrate metabolism</keyword>
<dbReference type="EMBL" id="AWEY01000007">
    <property type="protein sequence ID" value="ERK40334.1"/>
    <property type="molecule type" value="Genomic_DNA"/>
</dbReference>
<keyword evidence="3" id="KW-0858">Xylan degradation</keyword>
<dbReference type="Proteomes" id="UP000016648">
    <property type="component" value="Unassembled WGS sequence"/>
</dbReference>
<reference evidence="8 9" key="1">
    <citation type="submission" date="2013-08" db="EMBL/GenBank/DDBJ databases">
        <authorList>
            <person name="Durkin A.S."/>
            <person name="Haft D.R."/>
            <person name="McCorrison J."/>
            <person name="Torralba M."/>
            <person name="Gillis M."/>
            <person name="Haft D.H."/>
            <person name="Methe B."/>
            <person name="Sutton G."/>
            <person name="Nelson K.E."/>
        </authorList>
    </citation>
    <scope>NUCLEOTIDE SEQUENCE [LARGE SCALE GENOMIC DNA]</scope>
    <source>
        <strain evidence="8 9">F0067</strain>
    </source>
</reference>
<dbReference type="InterPro" id="IPR029058">
    <property type="entry name" value="AB_hydrolase_fold"/>
</dbReference>
<sequence>MLALLAMGMAAPLHAQEERLDSVKVNGHMRRFKMVLPEGLKADAPLVFVLHGYGSSYIKRKTYMHDAALAHGFALCVPDGLSDPKGKRSWNVGYPQQAGWLEDPVSNLCKLAEVVQRRYKLSRQNTFLTGMSNGGDVCYLLAYRNQTTFRALASVSGQLMDDIYKGPSPKRPVPFMEIHGTADPTSRFDGDMANAGGWGRYLPVPLAVGAMVAHNRCTEERIEKRAGLTPDNGHSVTIHRYAGGDKDCAVLFYAIEGARHSWHQADIDTGEEIWRFFMQYLR</sequence>
<evidence type="ECO:0000256" key="4">
    <source>
        <dbReference type="ARBA" id="ARBA00022729"/>
    </source>
</evidence>
<evidence type="ECO:0000313" key="9">
    <source>
        <dbReference type="Proteomes" id="UP000016648"/>
    </source>
</evidence>
<gene>
    <name evidence="8" type="ORF">HMPREF9135_0482</name>
</gene>
<dbReference type="GO" id="GO:0030600">
    <property type="term" value="F:feruloyl esterase activity"/>
    <property type="evidence" value="ECO:0007669"/>
    <property type="project" value="InterPro"/>
</dbReference>
<dbReference type="GO" id="GO:0045493">
    <property type="term" value="P:xylan catabolic process"/>
    <property type="evidence" value="ECO:0007669"/>
    <property type="project" value="UniProtKB-KW"/>
</dbReference>
<dbReference type="SUPFAM" id="SSF53474">
    <property type="entry name" value="alpha/beta-Hydrolases"/>
    <property type="match status" value="1"/>
</dbReference>
<evidence type="ECO:0000256" key="1">
    <source>
        <dbReference type="ARBA" id="ARBA00004613"/>
    </source>
</evidence>
<dbReference type="InterPro" id="IPR000801">
    <property type="entry name" value="Esterase-like"/>
</dbReference>
<dbReference type="Pfam" id="PF00756">
    <property type="entry name" value="Esterase"/>
    <property type="match status" value="1"/>
</dbReference>
<dbReference type="InterPro" id="IPR043595">
    <property type="entry name" value="FaeB/C/D"/>
</dbReference>
<evidence type="ECO:0000256" key="3">
    <source>
        <dbReference type="ARBA" id="ARBA00022651"/>
    </source>
</evidence>
<proteinExistence type="predicted"/>
<keyword evidence="7" id="KW-0624">Polysaccharide degradation</keyword>
<dbReference type="AlphaFoldDB" id="U2P9F2"/>
<evidence type="ECO:0000256" key="6">
    <source>
        <dbReference type="ARBA" id="ARBA00023277"/>
    </source>
</evidence>
<dbReference type="Gene3D" id="3.40.50.1820">
    <property type="entry name" value="alpha/beta hydrolase"/>
    <property type="match status" value="1"/>
</dbReference>
<dbReference type="GO" id="GO:0005576">
    <property type="term" value="C:extracellular region"/>
    <property type="evidence" value="ECO:0007669"/>
    <property type="project" value="UniProtKB-SubCell"/>
</dbReference>
<comment type="subcellular location">
    <subcellularLocation>
        <location evidence="1">Secreted</location>
    </subcellularLocation>
</comment>
<evidence type="ECO:0000256" key="5">
    <source>
        <dbReference type="ARBA" id="ARBA00022801"/>
    </source>
</evidence>
<keyword evidence="4" id="KW-0732">Signal</keyword>
<evidence type="ECO:0000256" key="2">
    <source>
        <dbReference type="ARBA" id="ARBA00022525"/>
    </source>
</evidence>
<keyword evidence="5 8" id="KW-0378">Hydrolase</keyword>
<accession>U2P9F2</accession>